<keyword evidence="2" id="KW-1003">Cell membrane</keyword>
<name>A0A4R7W0Q8_9PSEU</name>
<comment type="caution">
    <text evidence="7">The sequence shown here is derived from an EMBL/GenBank/DDBJ whole genome shotgun (WGS) entry which is preliminary data.</text>
</comment>
<dbReference type="RefSeq" id="WP_133901390.1">
    <property type="nucleotide sequence ID" value="NZ_SOCP01000002.1"/>
</dbReference>
<dbReference type="Pfam" id="PF03631">
    <property type="entry name" value="Virul_fac_BrkB"/>
    <property type="match status" value="1"/>
</dbReference>
<dbReference type="Proteomes" id="UP000294927">
    <property type="component" value="Unassembled WGS sequence"/>
</dbReference>
<comment type="subcellular location">
    <subcellularLocation>
        <location evidence="1">Cell membrane</location>
        <topology evidence="1">Multi-pass membrane protein</topology>
    </subcellularLocation>
</comment>
<dbReference type="AlphaFoldDB" id="A0A4R7W0Q8"/>
<feature type="transmembrane region" description="Helical" evidence="6">
    <location>
        <begin position="245"/>
        <end position="263"/>
    </location>
</feature>
<organism evidence="7 8">
    <name type="scientific">Actinophytocola oryzae</name>
    <dbReference type="NCBI Taxonomy" id="502181"/>
    <lineage>
        <taxon>Bacteria</taxon>
        <taxon>Bacillati</taxon>
        <taxon>Actinomycetota</taxon>
        <taxon>Actinomycetes</taxon>
        <taxon>Pseudonocardiales</taxon>
        <taxon>Pseudonocardiaceae</taxon>
    </lineage>
</organism>
<dbReference type="OrthoDB" id="4374904at2"/>
<keyword evidence="3 6" id="KW-0812">Transmembrane</keyword>
<sequence length="289" mass="29916">MPRARAALHAVVGHVRDALRGRDLVLWAAGLTFYGMVAMVPVLLLALRGAATLFGDGLVLDGARHLGRSLPHAHDAGPPLSTLAAGAVSATWPSLLAMLLPASLYGEGLRRGLIAVTGRPVPGSTGWAGRLRFLPVLVAAPLLVAFPLAFAPVVAPLYEAGGWARVLGIVLSFHLDLVPMWVVVAFVFARTGPSVLPTRAAVLAGFVLGAVLTGFLHGFVLFLAIPVDWSIAFGGLPVVGDIVALGLWLFGLHVVLLAGYRIAVSAHTVHSRRGTPHGSVRPASGAVAG</sequence>
<evidence type="ECO:0000313" key="7">
    <source>
        <dbReference type="EMBL" id="TDV56106.1"/>
    </source>
</evidence>
<evidence type="ECO:0000256" key="6">
    <source>
        <dbReference type="SAM" id="Phobius"/>
    </source>
</evidence>
<reference evidence="7 8" key="1">
    <citation type="submission" date="2019-03" db="EMBL/GenBank/DDBJ databases">
        <title>Genomic Encyclopedia of Archaeal and Bacterial Type Strains, Phase II (KMG-II): from individual species to whole genera.</title>
        <authorList>
            <person name="Goeker M."/>
        </authorList>
    </citation>
    <scope>NUCLEOTIDE SEQUENCE [LARGE SCALE GENOMIC DNA]</scope>
    <source>
        <strain evidence="7 8">DSM 45499</strain>
    </source>
</reference>
<evidence type="ECO:0000256" key="3">
    <source>
        <dbReference type="ARBA" id="ARBA00022692"/>
    </source>
</evidence>
<feature type="transmembrane region" description="Helical" evidence="6">
    <location>
        <begin position="24"/>
        <end position="47"/>
    </location>
</feature>
<feature type="transmembrane region" description="Helical" evidence="6">
    <location>
        <begin position="133"/>
        <end position="154"/>
    </location>
</feature>
<keyword evidence="8" id="KW-1185">Reference proteome</keyword>
<dbReference type="InterPro" id="IPR017039">
    <property type="entry name" value="Virul_fac_BrkB"/>
</dbReference>
<keyword evidence="4 6" id="KW-1133">Transmembrane helix</keyword>
<evidence type="ECO:0000256" key="5">
    <source>
        <dbReference type="ARBA" id="ARBA00023136"/>
    </source>
</evidence>
<keyword evidence="5 6" id="KW-0472">Membrane</keyword>
<evidence type="ECO:0000313" key="8">
    <source>
        <dbReference type="Proteomes" id="UP000294927"/>
    </source>
</evidence>
<dbReference type="EMBL" id="SOCP01000002">
    <property type="protein sequence ID" value="TDV56106.1"/>
    <property type="molecule type" value="Genomic_DNA"/>
</dbReference>
<evidence type="ECO:0000256" key="2">
    <source>
        <dbReference type="ARBA" id="ARBA00022475"/>
    </source>
</evidence>
<proteinExistence type="predicted"/>
<feature type="transmembrane region" description="Helical" evidence="6">
    <location>
        <begin position="201"/>
        <end position="225"/>
    </location>
</feature>
<feature type="transmembrane region" description="Helical" evidence="6">
    <location>
        <begin position="83"/>
        <end position="105"/>
    </location>
</feature>
<feature type="transmembrane region" description="Helical" evidence="6">
    <location>
        <begin position="166"/>
        <end position="189"/>
    </location>
</feature>
<evidence type="ECO:0000256" key="1">
    <source>
        <dbReference type="ARBA" id="ARBA00004651"/>
    </source>
</evidence>
<gene>
    <name evidence="7" type="ORF">CLV71_102167</name>
</gene>
<dbReference type="GO" id="GO:0005886">
    <property type="term" value="C:plasma membrane"/>
    <property type="evidence" value="ECO:0007669"/>
    <property type="project" value="UniProtKB-SubCell"/>
</dbReference>
<protein>
    <submittedName>
        <fullName evidence="7">Membrane protein</fullName>
    </submittedName>
</protein>
<accession>A0A4R7W0Q8</accession>
<evidence type="ECO:0000256" key="4">
    <source>
        <dbReference type="ARBA" id="ARBA00022989"/>
    </source>
</evidence>